<dbReference type="Pfam" id="PF13201">
    <property type="entry name" value="PCMD"/>
    <property type="match status" value="1"/>
</dbReference>
<gene>
    <name evidence="2" type="ORF">GJV77_02915</name>
</gene>
<organism evidence="2 3">
    <name type="scientific">Myroides pelagicus</name>
    <dbReference type="NCBI Taxonomy" id="270914"/>
    <lineage>
        <taxon>Bacteria</taxon>
        <taxon>Pseudomonadati</taxon>
        <taxon>Bacteroidota</taxon>
        <taxon>Flavobacteriia</taxon>
        <taxon>Flavobacteriales</taxon>
        <taxon>Flavobacteriaceae</taxon>
        <taxon>Myroides</taxon>
    </lineage>
</organism>
<protein>
    <recommendedName>
        <fullName evidence="1">Putative carbohydrate metabolism domain-containing protein</fullName>
    </recommendedName>
</protein>
<dbReference type="InterPro" id="IPR038653">
    <property type="entry name" value="Put_CMD_sf"/>
</dbReference>
<name>A0A7K1GKX6_9FLAO</name>
<dbReference type="Gene3D" id="2.60.40.2340">
    <property type="match status" value="1"/>
</dbReference>
<accession>A0A7K1GKX6</accession>
<evidence type="ECO:0000259" key="1">
    <source>
        <dbReference type="Pfam" id="PF13201"/>
    </source>
</evidence>
<dbReference type="PROSITE" id="PS51257">
    <property type="entry name" value="PROKAR_LIPOPROTEIN"/>
    <property type="match status" value="1"/>
</dbReference>
<dbReference type="AlphaFoldDB" id="A0A7K1GKX6"/>
<evidence type="ECO:0000313" key="3">
    <source>
        <dbReference type="Proteomes" id="UP000488936"/>
    </source>
</evidence>
<reference evidence="2 3" key="1">
    <citation type="journal article" date="2006" name="Int. J. Syst. Evol. Microbiol.">
        <title>Myroides pelagicus sp. nov., isolated from seawater in Thailand.</title>
        <authorList>
            <person name="Yoon J."/>
            <person name="Maneerat S."/>
            <person name="Kawai F."/>
            <person name="Yokota A."/>
        </authorList>
    </citation>
    <scope>NUCLEOTIDE SEQUENCE [LARGE SCALE GENOMIC DNA]</scope>
    <source>
        <strain evidence="2 3">SM1T</strain>
    </source>
</reference>
<dbReference type="Proteomes" id="UP000488936">
    <property type="component" value="Unassembled WGS sequence"/>
</dbReference>
<dbReference type="RefSeq" id="WP_155034856.1">
    <property type="nucleotide sequence ID" value="NZ_JAYMMG010000009.1"/>
</dbReference>
<dbReference type="OrthoDB" id="713122at2"/>
<keyword evidence="3" id="KW-1185">Reference proteome</keyword>
<evidence type="ECO:0000313" key="2">
    <source>
        <dbReference type="EMBL" id="MTH28874.1"/>
    </source>
</evidence>
<dbReference type="EMBL" id="WMJY01000004">
    <property type="protein sequence ID" value="MTH28874.1"/>
    <property type="molecule type" value="Genomic_DNA"/>
</dbReference>
<comment type="caution">
    <text evidence="2">The sequence shown here is derived from an EMBL/GenBank/DDBJ whole genome shotgun (WGS) entry which is preliminary data.</text>
</comment>
<proteinExistence type="predicted"/>
<dbReference type="Gene3D" id="2.60.120.890">
    <property type="entry name" value="BT2081, beta-jelly-roll domain"/>
    <property type="match status" value="1"/>
</dbReference>
<sequence length="376" mass="42223">MRINHLFQALVLATTFIFTSCIKDEAENNEADIEMANIGKEFLLTAPIVSNDKVTFRVSKSLDLTKVAPEFKLTPGATIVPANGSARDFSNGPLTYEVFSESKQWSKTYKVEFINAEISTIYHFDKFREVAGGFYGNDYYHVFYETQLDDATHEEKELFEWASGNIGYAMTDGSEENAKKPENFPTAATTEGFIGTGLKLTTQSTAPLGPIMGSPLAAGNLFLGEFDLSTAVSKPLKGTKFGMDFNYEPTILRGFFKYKRGDNFEINNTEKNKITEDRWDAYAILFEAGIDDFLFGDHDFKDDKIVSIARIPKELKIETNTWTLFEIPFEYVEGKTYDANKKYKLALVFSSSEEGSLFNGAIGSTLYIDEVEILKN</sequence>
<feature type="domain" description="Putative carbohydrate metabolism" evidence="1">
    <location>
        <begin position="137"/>
        <end position="373"/>
    </location>
</feature>
<dbReference type="InterPro" id="IPR025112">
    <property type="entry name" value="PCMD"/>
</dbReference>